<reference evidence="1 2" key="1">
    <citation type="journal article" date="2014" name="Genome Biol. Evol.">
        <title>The genome of the myxosporean Thelohanellus kitauei shows adaptations to nutrient acquisition within its fish host.</title>
        <authorList>
            <person name="Yang Y."/>
            <person name="Xiong J."/>
            <person name="Zhou Z."/>
            <person name="Huo F."/>
            <person name="Miao W."/>
            <person name="Ran C."/>
            <person name="Liu Y."/>
            <person name="Zhang J."/>
            <person name="Feng J."/>
            <person name="Wang M."/>
            <person name="Wang M."/>
            <person name="Wang L."/>
            <person name="Yao B."/>
        </authorList>
    </citation>
    <scope>NUCLEOTIDE SEQUENCE [LARGE SCALE GENOMIC DNA]</scope>
    <source>
        <strain evidence="1">Wuqing</strain>
    </source>
</reference>
<keyword evidence="2" id="KW-1185">Reference proteome</keyword>
<comment type="caution">
    <text evidence="1">The sequence shown here is derived from an EMBL/GenBank/DDBJ whole genome shotgun (WGS) entry which is preliminary data.</text>
</comment>
<name>A0A0C2IER5_THEKT</name>
<evidence type="ECO:0000313" key="1">
    <source>
        <dbReference type="EMBL" id="KII63793.1"/>
    </source>
</evidence>
<evidence type="ECO:0000313" key="2">
    <source>
        <dbReference type="Proteomes" id="UP000031668"/>
    </source>
</evidence>
<protein>
    <submittedName>
        <fullName evidence="1">Uncharacterized protein</fullName>
    </submittedName>
</protein>
<dbReference type="Proteomes" id="UP000031668">
    <property type="component" value="Unassembled WGS sequence"/>
</dbReference>
<gene>
    <name evidence="1" type="ORF">RF11_15028</name>
</gene>
<proteinExistence type="predicted"/>
<dbReference type="AlphaFoldDB" id="A0A0C2IER5"/>
<dbReference type="EMBL" id="JWZT01004591">
    <property type="protein sequence ID" value="KII63793.1"/>
    <property type="molecule type" value="Genomic_DNA"/>
</dbReference>
<accession>A0A0C2IER5</accession>
<organism evidence="1 2">
    <name type="scientific">Thelohanellus kitauei</name>
    <name type="common">Myxosporean</name>
    <dbReference type="NCBI Taxonomy" id="669202"/>
    <lineage>
        <taxon>Eukaryota</taxon>
        <taxon>Metazoa</taxon>
        <taxon>Cnidaria</taxon>
        <taxon>Myxozoa</taxon>
        <taxon>Myxosporea</taxon>
        <taxon>Bivalvulida</taxon>
        <taxon>Platysporina</taxon>
        <taxon>Myxobolidae</taxon>
        <taxon>Thelohanellus</taxon>
    </lineage>
</organism>
<sequence length="139" mass="15904">MEGLEVWAIKRPTDMRLKERGNRTFSEGKGVLKNHQDRKTATGLAQAASASGFMCQGRRYQGRECRIALHRGVDQLLGVEEAELNWLFTTNPSLVFLFSIYVSLTKCLPLINQIVSNLKDRTFQVYQNLFYGKKEIAYL</sequence>